<dbReference type="EMBL" id="CP021434">
    <property type="protein sequence ID" value="ARU63922.1"/>
    <property type="molecule type" value="Genomic_DNA"/>
</dbReference>
<evidence type="ECO:0000313" key="6">
    <source>
        <dbReference type="EMBL" id="ARU63922.1"/>
    </source>
</evidence>
<dbReference type="Gene3D" id="3.40.190.290">
    <property type="match status" value="1"/>
</dbReference>
<dbReference type="InterPro" id="IPR005119">
    <property type="entry name" value="LysR_subst-bd"/>
</dbReference>
<comment type="similarity">
    <text evidence="1">Belongs to the LysR transcriptional regulatory family.</text>
</comment>
<keyword evidence="2" id="KW-0805">Transcription regulation</keyword>
<protein>
    <submittedName>
        <fullName evidence="6">Transcriptional regulator</fullName>
    </submittedName>
</protein>
<organism evidence="6 7">
    <name type="scientific">Tumebacillus avium</name>
    <dbReference type="NCBI Taxonomy" id="1903704"/>
    <lineage>
        <taxon>Bacteria</taxon>
        <taxon>Bacillati</taxon>
        <taxon>Bacillota</taxon>
        <taxon>Bacilli</taxon>
        <taxon>Bacillales</taxon>
        <taxon>Alicyclobacillaceae</taxon>
        <taxon>Tumebacillus</taxon>
    </lineage>
</organism>
<name>A0A1Y0ITI0_9BACL</name>
<dbReference type="GO" id="GO:0000976">
    <property type="term" value="F:transcription cis-regulatory region binding"/>
    <property type="evidence" value="ECO:0007669"/>
    <property type="project" value="TreeGrafter"/>
</dbReference>
<dbReference type="Proteomes" id="UP000195437">
    <property type="component" value="Chromosome"/>
</dbReference>
<dbReference type="AlphaFoldDB" id="A0A1Y0ITI0"/>
<accession>A0A1Y0ITI0</accession>
<evidence type="ECO:0000256" key="3">
    <source>
        <dbReference type="ARBA" id="ARBA00023125"/>
    </source>
</evidence>
<feature type="domain" description="HTH lysR-type" evidence="5">
    <location>
        <begin position="1"/>
        <end position="58"/>
    </location>
</feature>
<evidence type="ECO:0000256" key="4">
    <source>
        <dbReference type="ARBA" id="ARBA00023163"/>
    </source>
</evidence>
<dbReference type="Pfam" id="PF03466">
    <property type="entry name" value="LysR_substrate"/>
    <property type="match status" value="1"/>
</dbReference>
<evidence type="ECO:0000259" key="5">
    <source>
        <dbReference type="PROSITE" id="PS50931"/>
    </source>
</evidence>
<dbReference type="KEGG" id="tum:CBW65_14785"/>
<sequence length="286" mass="32343">MEIRQFLTFKTVVDLKSFTKAAQALQYSQATITSHIQQLEAEMKTPLFDRLGKKIELTNFGRELYPYVEELLTAYEKIQTITSEDHRIKGDLRLGASETMTVYKLGPILSEYKRRYPEVNISLINDDCINLRGRLHAGEIDLAIVLEPKVEDPNLTVEVYSEEPLVFIAGTDLPISSVEQAGGECMIFSGKECSLRRFFEAYLVGKGIDTSNKLEFTSMEAIKQCVANGLGISLLPSISAEALLREHKVKTLSSAEGDPLFYAQVVYHKNKWLSPAHRKFMECMFE</sequence>
<evidence type="ECO:0000256" key="1">
    <source>
        <dbReference type="ARBA" id="ARBA00009437"/>
    </source>
</evidence>
<dbReference type="CDD" id="cd05466">
    <property type="entry name" value="PBP2_LTTR_substrate"/>
    <property type="match status" value="1"/>
</dbReference>
<keyword evidence="7" id="KW-1185">Reference proteome</keyword>
<dbReference type="OrthoDB" id="9803735at2"/>
<dbReference type="SUPFAM" id="SSF53850">
    <property type="entry name" value="Periplasmic binding protein-like II"/>
    <property type="match status" value="1"/>
</dbReference>
<dbReference type="Pfam" id="PF00126">
    <property type="entry name" value="HTH_1"/>
    <property type="match status" value="1"/>
</dbReference>
<dbReference type="FunFam" id="1.10.10.10:FF:000001">
    <property type="entry name" value="LysR family transcriptional regulator"/>
    <property type="match status" value="1"/>
</dbReference>
<keyword evidence="4" id="KW-0804">Transcription</keyword>
<dbReference type="InterPro" id="IPR036388">
    <property type="entry name" value="WH-like_DNA-bd_sf"/>
</dbReference>
<dbReference type="InterPro" id="IPR036390">
    <property type="entry name" value="WH_DNA-bd_sf"/>
</dbReference>
<dbReference type="GO" id="GO:0003700">
    <property type="term" value="F:DNA-binding transcription factor activity"/>
    <property type="evidence" value="ECO:0007669"/>
    <property type="project" value="InterPro"/>
</dbReference>
<evidence type="ECO:0000313" key="7">
    <source>
        <dbReference type="Proteomes" id="UP000195437"/>
    </source>
</evidence>
<reference evidence="7" key="1">
    <citation type="submission" date="2017-05" db="EMBL/GenBank/DDBJ databases">
        <authorList>
            <person name="Sung H."/>
        </authorList>
    </citation>
    <scope>NUCLEOTIDE SEQUENCE [LARGE SCALE GENOMIC DNA]</scope>
    <source>
        <strain evidence="7">AR23208</strain>
    </source>
</reference>
<dbReference type="PROSITE" id="PS50931">
    <property type="entry name" value="HTH_LYSR"/>
    <property type="match status" value="1"/>
</dbReference>
<dbReference type="Gene3D" id="1.10.10.10">
    <property type="entry name" value="Winged helix-like DNA-binding domain superfamily/Winged helix DNA-binding domain"/>
    <property type="match status" value="1"/>
</dbReference>
<dbReference type="PRINTS" id="PR00039">
    <property type="entry name" value="HTHLYSR"/>
</dbReference>
<dbReference type="PANTHER" id="PTHR30126:SF100">
    <property type="entry name" value="LYSR-FAMILY TRANSCRIPTIONAL REGULATOR"/>
    <property type="match status" value="1"/>
</dbReference>
<proteinExistence type="inferred from homology"/>
<gene>
    <name evidence="6" type="ORF">CBW65_14785</name>
</gene>
<evidence type="ECO:0000256" key="2">
    <source>
        <dbReference type="ARBA" id="ARBA00023015"/>
    </source>
</evidence>
<dbReference type="SUPFAM" id="SSF46785">
    <property type="entry name" value="Winged helix' DNA-binding domain"/>
    <property type="match status" value="1"/>
</dbReference>
<dbReference type="PANTHER" id="PTHR30126">
    <property type="entry name" value="HTH-TYPE TRANSCRIPTIONAL REGULATOR"/>
    <property type="match status" value="1"/>
</dbReference>
<dbReference type="InterPro" id="IPR000847">
    <property type="entry name" value="LysR_HTH_N"/>
</dbReference>
<keyword evidence="3" id="KW-0238">DNA-binding</keyword>